<accession>A0A2R6NK44</accession>
<name>A0A2R6NK44_9APHY</name>
<keyword evidence="3" id="KW-1185">Reference proteome</keyword>
<feature type="compositionally biased region" description="Polar residues" evidence="1">
    <location>
        <begin position="1"/>
        <end position="12"/>
    </location>
</feature>
<comment type="caution">
    <text evidence="2">The sequence shown here is derived from an EMBL/GenBank/DDBJ whole genome shotgun (WGS) entry which is preliminary data.</text>
</comment>
<gene>
    <name evidence="2" type="ORF">PHLCEN_2v11375</name>
</gene>
<evidence type="ECO:0000256" key="1">
    <source>
        <dbReference type="SAM" id="MobiDB-lite"/>
    </source>
</evidence>
<dbReference type="Proteomes" id="UP000186601">
    <property type="component" value="Unassembled WGS sequence"/>
</dbReference>
<protein>
    <submittedName>
        <fullName evidence="2">Uncharacterized protein</fullName>
    </submittedName>
</protein>
<feature type="region of interest" description="Disordered" evidence="1">
    <location>
        <begin position="157"/>
        <end position="191"/>
    </location>
</feature>
<proteinExistence type="predicted"/>
<evidence type="ECO:0000313" key="2">
    <source>
        <dbReference type="EMBL" id="PSR72755.1"/>
    </source>
</evidence>
<organism evidence="2 3">
    <name type="scientific">Hermanssonia centrifuga</name>
    <dbReference type="NCBI Taxonomy" id="98765"/>
    <lineage>
        <taxon>Eukaryota</taxon>
        <taxon>Fungi</taxon>
        <taxon>Dikarya</taxon>
        <taxon>Basidiomycota</taxon>
        <taxon>Agaricomycotina</taxon>
        <taxon>Agaricomycetes</taxon>
        <taxon>Polyporales</taxon>
        <taxon>Meruliaceae</taxon>
        <taxon>Hermanssonia</taxon>
    </lineage>
</organism>
<evidence type="ECO:0000313" key="3">
    <source>
        <dbReference type="Proteomes" id="UP000186601"/>
    </source>
</evidence>
<feature type="compositionally biased region" description="Polar residues" evidence="1">
    <location>
        <begin position="182"/>
        <end position="191"/>
    </location>
</feature>
<dbReference type="AlphaFoldDB" id="A0A2R6NK44"/>
<reference evidence="2 3" key="1">
    <citation type="submission" date="2018-02" db="EMBL/GenBank/DDBJ databases">
        <title>Genome sequence of the basidiomycete white-rot fungus Phlebia centrifuga.</title>
        <authorList>
            <person name="Granchi Z."/>
            <person name="Peng M."/>
            <person name="de Vries R.P."/>
            <person name="Hilden K."/>
            <person name="Makela M.R."/>
            <person name="Grigoriev I."/>
            <person name="Riley R."/>
        </authorList>
    </citation>
    <scope>NUCLEOTIDE SEQUENCE [LARGE SCALE GENOMIC DNA]</scope>
    <source>
        <strain evidence="2 3">FBCC195</strain>
    </source>
</reference>
<feature type="region of interest" description="Disordered" evidence="1">
    <location>
        <begin position="1"/>
        <end position="74"/>
    </location>
</feature>
<dbReference type="EMBL" id="MLYV02001137">
    <property type="protein sequence ID" value="PSR72755.1"/>
    <property type="molecule type" value="Genomic_DNA"/>
</dbReference>
<sequence>MTLNNNNISSEKNLAPRQPGDDRGSTSLGSSRPRTGKENFRSRIPVRILPTGKGKAKADPKGPAPPNVKPQPIVSLDSYPESPELLEKDRWFILDCRLLPPPPVPPTIEQNRRLDWAPKRFRTGYPSKFLGTPCPEQRAGGGTVKLADWVVFFGTKRLPTPPPGDVNPFSLPGSHEEDEHPVNQSTYNRVN</sequence>